<gene>
    <name evidence="2" type="ORF">KY290_005060</name>
</gene>
<feature type="region of interest" description="Disordered" evidence="1">
    <location>
        <begin position="1"/>
        <end position="102"/>
    </location>
</feature>
<keyword evidence="3" id="KW-1185">Reference proteome</keyword>
<evidence type="ECO:0000313" key="2">
    <source>
        <dbReference type="EMBL" id="KAH0778633.1"/>
    </source>
</evidence>
<evidence type="ECO:0000313" key="3">
    <source>
        <dbReference type="Proteomes" id="UP000826656"/>
    </source>
</evidence>
<reference evidence="2 3" key="1">
    <citation type="journal article" date="2021" name="bioRxiv">
        <title>Chromosome-scale and haplotype-resolved genome assembly of a tetraploid potato cultivar.</title>
        <authorList>
            <person name="Sun H."/>
            <person name="Jiao W.-B."/>
            <person name="Krause K."/>
            <person name="Campoy J.A."/>
            <person name="Goel M."/>
            <person name="Folz-Donahue K."/>
            <person name="Kukat C."/>
            <person name="Huettel B."/>
            <person name="Schneeberger K."/>
        </authorList>
    </citation>
    <scope>NUCLEOTIDE SEQUENCE [LARGE SCALE GENOMIC DNA]</scope>
    <source>
        <strain evidence="2">SolTubOtavaFocal</strain>
        <tissue evidence="2">Leaves</tissue>
    </source>
</reference>
<feature type="compositionally biased region" description="Polar residues" evidence="1">
    <location>
        <begin position="67"/>
        <end position="102"/>
    </location>
</feature>
<accession>A0ABQ7WEV0</accession>
<protein>
    <submittedName>
        <fullName evidence="2">Uncharacterized protein</fullName>
    </submittedName>
</protein>
<dbReference type="Proteomes" id="UP000826656">
    <property type="component" value="Unassembled WGS sequence"/>
</dbReference>
<evidence type="ECO:0000256" key="1">
    <source>
        <dbReference type="SAM" id="MobiDB-lite"/>
    </source>
</evidence>
<comment type="caution">
    <text evidence="2">The sequence shown here is derived from an EMBL/GenBank/DDBJ whole genome shotgun (WGS) entry which is preliminary data.</text>
</comment>
<dbReference type="EMBL" id="JAIVGD010000002">
    <property type="protein sequence ID" value="KAH0778633.1"/>
    <property type="molecule type" value="Genomic_DNA"/>
</dbReference>
<name>A0ABQ7WEV0_SOLTU</name>
<feature type="compositionally biased region" description="Polar residues" evidence="1">
    <location>
        <begin position="30"/>
        <end position="41"/>
    </location>
</feature>
<sequence length="144" mass="15774">MDHTANEAQGGEQPSGGNKNVENNIEADGNRQTVVNTNKGNITMDPIIPPPIKVSSNFDIYRPNHPKPNQFSPKKNQNRPPFNNSGNKNINSQTPEPSPPTVVQSLATRLRANQAKSTTHVIITPLLLPLDKDVPLLLSMKKIL</sequence>
<proteinExistence type="predicted"/>
<organism evidence="2 3">
    <name type="scientific">Solanum tuberosum</name>
    <name type="common">Potato</name>
    <dbReference type="NCBI Taxonomy" id="4113"/>
    <lineage>
        <taxon>Eukaryota</taxon>
        <taxon>Viridiplantae</taxon>
        <taxon>Streptophyta</taxon>
        <taxon>Embryophyta</taxon>
        <taxon>Tracheophyta</taxon>
        <taxon>Spermatophyta</taxon>
        <taxon>Magnoliopsida</taxon>
        <taxon>eudicotyledons</taxon>
        <taxon>Gunneridae</taxon>
        <taxon>Pentapetalae</taxon>
        <taxon>asterids</taxon>
        <taxon>lamiids</taxon>
        <taxon>Solanales</taxon>
        <taxon>Solanaceae</taxon>
        <taxon>Solanoideae</taxon>
        <taxon>Solaneae</taxon>
        <taxon>Solanum</taxon>
    </lineage>
</organism>